<evidence type="ECO:0000256" key="3">
    <source>
        <dbReference type="ARBA" id="ARBA00011296"/>
    </source>
</evidence>
<dbReference type="Pfam" id="PF18766">
    <property type="entry name" value="SWI2_SNF2"/>
    <property type="match status" value="1"/>
</dbReference>
<dbReference type="InterPro" id="IPR014001">
    <property type="entry name" value="Helicase_ATP-bd"/>
</dbReference>
<evidence type="ECO:0000256" key="4">
    <source>
        <dbReference type="ARBA" id="ARBA00022722"/>
    </source>
</evidence>
<keyword evidence="6 11" id="KW-0680">Restriction system</keyword>
<dbReference type="PANTHER" id="PTHR30195:SF16">
    <property type="entry name" value="TYPE I RESTRICTION ENZYME ENDONUCLEASE SUBUNIT"/>
    <property type="match status" value="1"/>
</dbReference>
<dbReference type="Gene3D" id="3.40.50.300">
    <property type="entry name" value="P-loop containing nucleotide triphosphate hydrolases"/>
    <property type="match status" value="2"/>
</dbReference>
<proteinExistence type="inferred from homology"/>
<accession>A0A6A8GV50</accession>
<dbReference type="InterPro" id="IPR022625">
    <property type="entry name" value="TypeI_RM_Rsu_C"/>
</dbReference>
<evidence type="ECO:0000313" key="12">
    <source>
        <dbReference type="EMBL" id="MSA67680.1"/>
    </source>
</evidence>
<dbReference type="CDD" id="cd22332">
    <property type="entry name" value="HsdR_N"/>
    <property type="match status" value="1"/>
</dbReference>
<dbReference type="Pfam" id="PF22679">
    <property type="entry name" value="T1R_D3-like"/>
    <property type="match status" value="1"/>
</dbReference>
<keyword evidence="8 11" id="KW-0378">Hydrolase</keyword>
<comment type="function">
    <text evidence="11">Subunit R is required for both nuclease and ATPase activities, but not for modification.</text>
</comment>
<gene>
    <name evidence="12" type="ORF">GKC89_00775</name>
</gene>
<dbReference type="Gene3D" id="3.90.1570.50">
    <property type="match status" value="1"/>
</dbReference>
<comment type="similarity">
    <text evidence="2 11">Belongs to the HsdR family.</text>
</comment>
<dbReference type="GO" id="GO:0003677">
    <property type="term" value="F:DNA binding"/>
    <property type="evidence" value="ECO:0007669"/>
    <property type="project" value="UniProtKB-KW"/>
</dbReference>
<dbReference type="EC" id="3.1.21.3" evidence="11"/>
<evidence type="ECO:0000256" key="9">
    <source>
        <dbReference type="ARBA" id="ARBA00022840"/>
    </source>
</evidence>
<dbReference type="InterPro" id="IPR040980">
    <property type="entry name" value="SWI2_SNF2"/>
</dbReference>
<dbReference type="PANTHER" id="PTHR30195">
    <property type="entry name" value="TYPE I SITE-SPECIFIC DEOXYRIBONUCLEASE PROTEIN SUBUNIT M AND R"/>
    <property type="match status" value="1"/>
</dbReference>
<dbReference type="PROSITE" id="PS51192">
    <property type="entry name" value="HELICASE_ATP_BIND_1"/>
    <property type="match status" value="1"/>
</dbReference>
<dbReference type="GO" id="GO:0005524">
    <property type="term" value="F:ATP binding"/>
    <property type="evidence" value="ECO:0007669"/>
    <property type="project" value="UniProtKB-KW"/>
</dbReference>
<keyword evidence="5 11" id="KW-0547">Nucleotide-binding</keyword>
<dbReference type="GO" id="GO:0009307">
    <property type="term" value="P:DNA restriction-modification system"/>
    <property type="evidence" value="ECO:0007669"/>
    <property type="project" value="UniProtKB-KW"/>
</dbReference>
<protein>
    <recommendedName>
        <fullName evidence="11">Type I restriction enzyme endonuclease subunit</fullName>
        <shortName evidence="11">R protein</shortName>
        <ecNumber evidence="11">3.1.21.3</ecNumber>
    </recommendedName>
    <alternativeName>
        <fullName evidence="11">Type-1 restriction enzyme R protein</fullName>
    </alternativeName>
</protein>
<dbReference type="InterPro" id="IPR007409">
    <property type="entry name" value="Restrct_endonuc_type1_HsdR_N"/>
</dbReference>
<dbReference type="InterPro" id="IPR051268">
    <property type="entry name" value="Type-I_R_enzyme_R_subunit"/>
</dbReference>
<dbReference type="AlphaFoldDB" id="A0A6A8GV50"/>
<comment type="caution">
    <text evidence="12">The sequence shown here is derived from an EMBL/GenBank/DDBJ whole genome shotgun (WGS) entry which is preliminary data.</text>
</comment>
<dbReference type="SUPFAM" id="SSF52540">
    <property type="entry name" value="P-loop containing nucleoside triphosphate hydrolases"/>
    <property type="match status" value="2"/>
</dbReference>
<keyword evidence="9 11" id="KW-0067">ATP-binding</keyword>
<evidence type="ECO:0000256" key="1">
    <source>
        <dbReference type="ARBA" id="ARBA00000851"/>
    </source>
</evidence>
<dbReference type="InterPro" id="IPR004473">
    <property type="entry name" value="Restrct_endonuc_typeI_HsdR"/>
</dbReference>
<dbReference type="EMBL" id="WKOD01000001">
    <property type="protein sequence ID" value="MSA67680.1"/>
    <property type="molecule type" value="Genomic_DNA"/>
</dbReference>
<evidence type="ECO:0000256" key="5">
    <source>
        <dbReference type="ARBA" id="ARBA00022741"/>
    </source>
</evidence>
<evidence type="ECO:0000256" key="10">
    <source>
        <dbReference type="ARBA" id="ARBA00023125"/>
    </source>
</evidence>
<dbReference type="GO" id="GO:0009035">
    <property type="term" value="F:type I site-specific deoxyribonuclease activity"/>
    <property type="evidence" value="ECO:0007669"/>
    <property type="project" value="UniProtKB-EC"/>
</dbReference>
<dbReference type="RefSeq" id="WP_154236478.1">
    <property type="nucleotide sequence ID" value="NZ_WKNS01000001.1"/>
</dbReference>
<comment type="subunit">
    <text evidence="3 11">The type I restriction/modification system is composed of three polypeptides R, M and S.</text>
</comment>
<comment type="catalytic activity">
    <reaction evidence="1 11">
        <text>Endonucleolytic cleavage of DNA to give random double-stranded fragments with terminal 5'-phosphates, ATP is simultaneously hydrolyzed.</text>
        <dbReference type="EC" id="3.1.21.3"/>
    </reaction>
</comment>
<sequence>MVERKSELEFESELVDYIAKIGGTRQWQKVELHTNEELWANFKRILEQNNQDKLEKPLSDTEFEQVKASITKLNTPYEAGQFLYGVGGKSQIEVDLDDGSHRFLTVFDQDQIGGGTTQYQVTTQIRRPAVIPGKENRRFDTTMLINGLPIIQIEEKADGHQVDEALNQIEQYLDEGQYGDIFSVLQIWIAMTPHHIKYMAVTDIDHFNTDFAFQWQRFEDNKPVNDWREFSNLVLSIPMAHRMATNYMILDGNSKNPNIKVMRPYQVYATKRVIDLIKKHDFEHDAEKRLGYVWHATGSGKTISSFKASWLASRLPNVDKVVFLVDRVALTNQTVEQYKAYDPKSDENNENGVVVDTSNRYDLERKLYSNDSTVIVTSTQKMAAMVRDKENKESKRIERIKDKHTVFVVDEAHRSTSGEMLEDIKKFFAKSVWVGYTGTPIFPDSYEIQSEKNGKKHHKITTYDVFGNPIAIYNIRNAIQDGNVLGFKVDFENTLPQKELKEKYLPEYFKQLNPKISEDELKYKIDHMSSEDMDDAVQPTVYDNNEDQVKAVVDNIIKYWPQRSHNYQYNALLTTHVGGNRASTPMAMMYYREFKRRNKELDRPLKVAVTFSADKTNGNNMLENNCSLHEAIDDYNKMFNTHFEDKDVKEYTAQVVARLNRTINDNQYLDLVIVIDQLLTGFDAPQLNTLYVDRTLKGASLIQAYSRTNRVYDNQTKTFGHIVSFRWPSNSKRLMDEALAKYANSASANVQTGLFDDGDDGSGDGILANDYKNVVNELKKVVEHLKKGNITDNITRIPADSDQNAQDQMASDLRKYTRLLNSIKQYKEYAEEKDAGAFLKKIGLTEEQEVVLSNNLAKELASHLAKRNVGNPDSSVKLDLRVEHVQEVEVNYSYLYQLIAEMMNAYHEKDYDSAKEKSDEIKSLTACLDDDKEARQIDAFTDNIMNGRVSLQDYPYEEKSIPKMIVNHCETGAREAILEWKKKWGVVDIKHSRSINDLIDKHVEGNDDLNIDRVEDTIIKEATEVYRTDAENDEIRGLAPIKYRNEFRKQFQELADRIKREY</sequence>
<organism evidence="12">
    <name type="scientific">Ligilactobacillus ruminis</name>
    <dbReference type="NCBI Taxonomy" id="1623"/>
    <lineage>
        <taxon>Bacteria</taxon>
        <taxon>Bacillati</taxon>
        <taxon>Bacillota</taxon>
        <taxon>Bacilli</taxon>
        <taxon>Lactobacillales</taxon>
        <taxon>Lactobacillaceae</taxon>
        <taxon>Ligilactobacillus</taxon>
    </lineage>
</organism>
<dbReference type="InterPro" id="IPR055180">
    <property type="entry name" value="HsdR_RecA-like_helicase_dom_2"/>
</dbReference>
<keyword evidence="7" id="KW-0255">Endonuclease</keyword>
<dbReference type="InterPro" id="IPR027417">
    <property type="entry name" value="P-loop_NTPase"/>
</dbReference>
<evidence type="ECO:0000256" key="11">
    <source>
        <dbReference type="RuleBase" id="RU364115"/>
    </source>
</evidence>
<name>A0A6A8GV50_9LACO</name>
<reference evidence="12" key="1">
    <citation type="journal article" date="2019" name="Nat. Med.">
        <title>A library of human gut bacterial isolates paired with longitudinal multiomics data enables mechanistic microbiome research.</title>
        <authorList>
            <person name="Poyet M."/>
            <person name="Groussin M."/>
            <person name="Gibbons S.M."/>
            <person name="Avila-Pacheco J."/>
            <person name="Jiang X."/>
            <person name="Kearney S.M."/>
            <person name="Perrotta A.R."/>
            <person name="Berdy B."/>
            <person name="Zhao S."/>
            <person name="Lieberman T.D."/>
            <person name="Swanson P.K."/>
            <person name="Smith M."/>
            <person name="Roesemann S."/>
            <person name="Alexander J.E."/>
            <person name="Rich S.A."/>
            <person name="Livny J."/>
            <person name="Vlamakis H."/>
            <person name="Clish C."/>
            <person name="Bullock K."/>
            <person name="Deik A."/>
            <person name="Scott J."/>
            <person name="Pierce K.A."/>
            <person name="Xavier R.J."/>
            <person name="Alm E.J."/>
        </authorList>
    </citation>
    <scope>NUCLEOTIDE SEQUENCE</scope>
    <source>
        <strain evidence="12">BIOML-A18</strain>
    </source>
</reference>
<dbReference type="Pfam" id="PF04313">
    <property type="entry name" value="HSDR_N"/>
    <property type="match status" value="1"/>
</dbReference>
<evidence type="ECO:0000256" key="2">
    <source>
        <dbReference type="ARBA" id="ARBA00008598"/>
    </source>
</evidence>
<keyword evidence="10 11" id="KW-0238">DNA-binding</keyword>
<keyword evidence="4" id="KW-0540">Nuclease</keyword>
<evidence type="ECO:0000256" key="7">
    <source>
        <dbReference type="ARBA" id="ARBA00022759"/>
    </source>
</evidence>
<dbReference type="CDD" id="cd18800">
    <property type="entry name" value="SF2_C_EcoR124I-like"/>
    <property type="match status" value="1"/>
</dbReference>
<evidence type="ECO:0000256" key="8">
    <source>
        <dbReference type="ARBA" id="ARBA00022801"/>
    </source>
</evidence>
<dbReference type="SMART" id="SM00487">
    <property type="entry name" value="DEXDc"/>
    <property type="match status" value="1"/>
</dbReference>
<dbReference type="NCBIfam" id="TIGR00348">
    <property type="entry name" value="hsdR"/>
    <property type="match status" value="1"/>
</dbReference>
<evidence type="ECO:0000256" key="6">
    <source>
        <dbReference type="ARBA" id="ARBA00022747"/>
    </source>
</evidence>
<dbReference type="Pfam" id="PF12008">
    <property type="entry name" value="EcoR124_C"/>
    <property type="match status" value="1"/>
</dbReference>